<sequence length="154" mass="17857">MSSDIATEFRGRGDQIKLCPLTFVEYFESSNLDFNDAFNEYLNYGGMPFLINEPSDINKINYLNNLYNEIYLKDIKERYKLKNNNNLTSILDFIASNIGSLTNPVKLNNAFKSILNVEISKNTIDNYLNILEDSFLIKRAIRFNIKGKKYINTL</sequence>
<feature type="domain" description="DUF4143" evidence="1">
    <location>
        <begin position="73"/>
        <end position="148"/>
    </location>
</feature>
<dbReference type="PANTHER" id="PTHR33295">
    <property type="entry name" value="ATPASE"/>
    <property type="match status" value="1"/>
</dbReference>
<organism evidence="2 3">
    <name type="scientific">Metamycoplasma hyosynoviae</name>
    <dbReference type="NCBI Taxonomy" id="29559"/>
    <lineage>
        <taxon>Bacteria</taxon>
        <taxon>Bacillati</taxon>
        <taxon>Mycoplasmatota</taxon>
        <taxon>Mycoplasmoidales</taxon>
        <taxon>Metamycoplasmataceae</taxon>
        <taxon>Metamycoplasma</taxon>
    </lineage>
</organism>
<proteinExistence type="predicted"/>
<accession>A0A9Q9BWC2</accession>
<dbReference type="GeneID" id="75104882"/>
<gene>
    <name evidence="2" type="ORF">NMG93_00175</name>
</gene>
<evidence type="ECO:0000259" key="1">
    <source>
        <dbReference type="Pfam" id="PF13635"/>
    </source>
</evidence>
<protein>
    <recommendedName>
        <fullName evidence="1">DUF4143 domain-containing protein</fullName>
    </recommendedName>
</protein>
<dbReference type="PANTHER" id="PTHR33295:SF18">
    <property type="entry name" value="AAA+ ATPASE DOMAIN-CONTAINING PROTEIN"/>
    <property type="match status" value="1"/>
</dbReference>
<name>A0A9Q9BWC2_9BACT</name>
<dbReference type="Pfam" id="PF13635">
    <property type="entry name" value="DUF4143"/>
    <property type="match status" value="1"/>
</dbReference>
<reference evidence="2" key="1">
    <citation type="submission" date="2022-07" db="EMBL/GenBank/DDBJ databases">
        <title>Complete genome of Mycoplasma hyosynoviae B1.</title>
        <authorList>
            <person name="Spergser J."/>
        </authorList>
    </citation>
    <scope>NUCLEOTIDE SEQUENCE</scope>
    <source>
        <strain evidence="2">B1</strain>
    </source>
</reference>
<dbReference type="RefSeq" id="WP_254735342.1">
    <property type="nucleotide sequence ID" value="NZ_CP101127.1"/>
</dbReference>
<dbReference type="InterPro" id="IPR025420">
    <property type="entry name" value="DUF4143"/>
</dbReference>
<dbReference type="AlphaFoldDB" id="A0A9Q9BWC2"/>
<evidence type="ECO:0000313" key="3">
    <source>
        <dbReference type="Proteomes" id="UP001059349"/>
    </source>
</evidence>
<dbReference type="Proteomes" id="UP001059349">
    <property type="component" value="Chromosome"/>
</dbReference>
<dbReference type="EMBL" id="CP101127">
    <property type="protein sequence ID" value="UTO25970.1"/>
    <property type="molecule type" value="Genomic_DNA"/>
</dbReference>
<evidence type="ECO:0000313" key="2">
    <source>
        <dbReference type="EMBL" id="UTO25970.1"/>
    </source>
</evidence>